<dbReference type="EMBL" id="JARKNE010000005">
    <property type="protein sequence ID" value="KAK5833509.1"/>
    <property type="molecule type" value="Genomic_DNA"/>
</dbReference>
<keyword evidence="1" id="KW-0175">Coiled coil</keyword>
<reference evidence="2 3" key="1">
    <citation type="submission" date="2023-03" db="EMBL/GenBank/DDBJ databases">
        <title>WGS of Gossypium arboreum.</title>
        <authorList>
            <person name="Yu D."/>
        </authorList>
    </citation>
    <scope>NUCLEOTIDE SEQUENCE [LARGE SCALE GENOMIC DNA]</scope>
    <source>
        <tissue evidence="2">Leaf</tissue>
    </source>
</reference>
<name>A0ABR0Q359_GOSAR</name>
<dbReference type="PANTHER" id="PTHR33223:SF8">
    <property type="entry name" value="OS04G0172440 PROTEIN"/>
    <property type="match status" value="1"/>
</dbReference>
<sequence length="205" mass="23729">MSLHQCCSRNSTIELKASLNKIEELKGNIEELDAILQNFELQVELLETNNEHWKEQLQCSQASVNYPTSSCSNPRDNPTNPVVPNLDNMAEMDKARVELLKQLEDRCKWLEEKFRAMENVDYLCKVDAKELHLVPDLVLPPKYKIPKFKKEIIGLVFLKPISQCSGYINNDQLLIHCFQDSLIRSAAKWYNHLSRAKINSWKDLA</sequence>
<proteinExistence type="predicted"/>
<protein>
    <submittedName>
        <fullName evidence="2">Uncharacterized protein</fullName>
    </submittedName>
</protein>
<comment type="caution">
    <text evidence="2">The sequence shown here is derived from an EMBL/GenBank/DDBJ whole genome shotgun (WGS) entry which is preliminary data.</text>
</comment>
<keyword evidence="3" id="KW-1185">Reference proteome</keyword>
<evidence type="ECO:0000313" key="2">
    <source>
        <dbReference type="EMBL" id="KAK5833509.1"/>
    </source>
</evidence>
<accession>A0ABR0Q359</accession>
<evidence type="ECO:0000256" key="1">
    <source>
        <dbReference type="SAM" id="Coils"/>
    </source>
</evidence>
<feature type="coiled-coil region" evidence="1">
    <location>
        <begin position="15"/>
        <end position="56"/>
    </location>
</feature>
<gene>
    <name evidence="2" type="ORF">PVK06_017352</name>
</gene>
<organism evidence="2 3">
    <name type="scientific">Gossypium arboreum</name>
    <name type="common">Tree cotton</name>
    <name type="synonym">Gossypium nanking</name>
    <dbReference type="NCBI Taxonomy" id="29729"/>
    <lineage>
        <taxon>Eukaryota</taxon>
        <taxon>Viridiplantae</taxon>
        <taxon>Streptophyta</taxon>
        <taxon>Embryophyta</taxon>
        <taxon>Tracheophyta</taxon>
        <taxon>Spermatophyta</taxon>
        <taxon>Magnoliopsida</taxon>
        <taxon>eudicotyledons</taxon>
        <taxon>Gunneridae</taxon>
        <taxon>Pentapetalae</taxon>
        <taxon>rosids</taxon>
        <taxon>malvids</taxon>
        <taxon>Malvales</taxon>
        <taxon>Malvaceae</taxon>
        <taxon>Malvoideae</taxon>
        <taxon>Gossypium</taxon>
    </lineage>
</organism>
<dbReference type="PANTHER" id="PTHR33223">
    <property type="entry name" value="CCHC-TYPE DOMAIN-CONTAINING PROTEIN"/>
    <property type="match status" value="1"/>
</dbReference>
<dbReference type="Proteomes" id="UP001358586">
    <property type="component" value="Chromosome 5"/>
</dbReference>
<evidence type="ECO:0000313" key="3">
    <source>
        <dbReference type="Proteomes" id="UP001358586"/>
    </source>
</evidence>